<evidence type="ECO:0000313" key="3">
    <source>
        <dbReference type="Proteomes" id="UP000799291"/>
    </source>
</evidence>
<proteinExistence type="predicted"/>
<gene>
    <name evidence="2" type="ORF">K458DRAFT_202416</name>
</gene>
<name>A0A6G1J892_9PLEO</name>
<sequence length="200" mass="23268">MSTFSNMFAYASAGGRDLDRPYATSNSAGGRAEYLNSEENKAAELESKREGMHHKDAELESAYQDLDEHHQELVLIREVLKGQEENSKLSYEQLEVKYDDALGRIRTHQVRYHELSQDRVVSQDECHDLRIKYQETVDKYDKREVAHEDLQRGYEDIPPRYDNRQDDHENLEEVHAILAAEHGSLQSEHKELSAWYDVTS</sequence>
<dbReference type="EMBL" id="MU005576">
    <property type="protein sequence ID" value="KAF2686742.1"/>
    <property type="molecule type" value="Genomic_DNA"/>
</dbReference>
<evidence type="ECO:0000256" key="1">
    <source>
        <dbReference type="SAM" id="MobiDB-lite"/>
    </source>
</evidence>
<accession>A0A6G1J892</accession>
<dbReference type="Proteomes" id="UP000799291">
    <property type="component" value="Unassembled WGS sequence"/>
</dbReference>
<keyword evidence="3" id="KW-1185">Reference proteome</keyword>
<reference evidence="2" key="1">
    <citation type="journal article" date="2020" name="Stud. Mycol.">
        <title>101 Dothideomycetes genomes: a test case for predicting lifestyles and emergence of pathogens.</title>
        <authorList>
            <person name="Haridas S."/>
            <person name="Albert R."/>
            <person name="Binder M."/>
            <person name="Bloem J."/>
            <person name="Labutti K."/>
            <person name="Salamov A."/>
            <person name="Andreopoulos B."/>
            <person name="Baker S."/>
            <person name="Barry K."/>
            <person name="Bills G."/>
            <person name="Bluhm B."/>
            <person name="Cannon C."/>
            <person name="Castanera R."/>
            <person name="Culley D."/>
            <person name="Daum C."/>
            <person name="Ezra D."/>
            <person name="Gonzalez J."/>
            <person name="Henrissat B."/>
            <person name="Kuo A."/>
            <person name="Liang C."/>
            <person name="Lipzen A."/>
            <person name="Lutzoni F."/>
            <person name="Magnuson J."/>
            <person name="Mondo S."/>
            <person name="Nolan M."/>
            <person name="Ohm R."/>
            <person name="Pangilinan J."/>
            <person name="Park H.-J."/>
            <person name="Ramirez L."/>
            <person name="Alfaro M."/>
            <person name="Sun H."/>
            <person name="Tritt A."/>
            <person name="Yoshinaga Y."/>
            <person name="Zwiers L.-H."/>
            <person name="Turgeon B."/>
            <person name="Goodwin S."/>
            <person name="Spatafora J."/>
            <person name="Crous P."/>
            <person name="Grigoriev I."/>
        </authorList>
    </citation>
    <scope>NUCLEOTIDE SEQUENCE</scope>
    <source>
        <strain evidence="2">CBS 122367</strain>
    </source>
</reference>
<organism evidence="2 3">
    <name type="scientific">Lentithecium fluviatile CBS 122367</name>
    <dbReference type="NCBI Taxonomy" id="1168545"/>
    <lineage>
        <taxon>Eukaryota</taxon>
        <taxon>Fungi</taxon>
        <taxon>Dikarya</taxon>
        <taxon>Ascomycota</taxon>
        <taxon>Pezizomycotina</taxon>
        <taxon>Dothideomycetes</taxon>
        <taxon>Pleosporomycetidae</taxon>
        <taxon>Pleosporales</taxon>
        <taxon>Massarineae</taxon>
        <taxon>Lentitheciaceae</taxon>
        <taxon>Lentithecium</taxon>
    </lineage>
</organism>
<dbReference type="AlphaFoldDB" id="A0A6G1J892"/>
<dbReference type="SUPFAM" id="SSF57997">
    <property type="entry name" value="Tropomyosin"/>
    <property type="match status" value="1"/>
</dbReference>
<evidence type="ECO:0000313" key="2">
    <source>
        <dbReference type="EMBL" id="KAF2686742.1"/>
    </source>
</evidence>
<feature type="region of interest" description="Disordered" evidence="1">
    <location>
        <begin position="15"/>
        <end position="37"/>
    </location>
</feature>
<protein>
    <submittedName>
        <fullName evidence="2">Uncharacterized protein</fullName>
    </submittedName>
</protein>